<organism evidence="7 8">
    <name type="scientific">Pseudomonas kulmbachensis</name>
    <dbReference type="NCBI Taxonomy" id="3043408"/>
    <lineage>
        <taxon>Bacteria</taxon>
        <taxon>Pseudomonadati</taxon>
        <taxon>Pseudomonadota</taxon>
        <taxon>Gammaproteobacteria</taxon>
        <taxon>Pseudomonadales</taxon>
        <taxon>Pseudomonadaceae</taxon>
        <taxon>Pseudomonas</taxon>
    </lineage>
</organism>
<dbReference type="InterPro" id="IPR050090">
    <property type="entry name" value="Tyrosine_recombinase_XerCD"/>
</dbReference>
<dbReference type="Pfam" id="PF00589">
    <property type="entry name" value="Phage_integrase"/>
    <property type="match status" value="1"/>
</dbReference>
<dbReference type="Proteomes" id="UP001609821">
    <property type="component" value="Unassembled WGS sequence"/>
</dbReference>
<dbReference type="InterPro" id="IPR002104">
    <property type="entry name" value="Integrase_catalytic"/>
</dbReference>
<protein>
    <submittedName>
        <fullName evidence="7">Tyrosine-type recombinase/integrase</fullName>
    </submittedName>
</protein>
<keyword evidence="8" id="KW-1185">Reference proteome</keyword>
<comment type="caution">
    <text evidence="7">The sequence shown here is derived from an EMBL/GenBank/DDBJ whole genome shotgun (WGS) entry which is preliminary data.</text>
</comment>
<dbReference type="SUPFAM" id="SSF56349">
    <property type="entry name" value="DNA breaking-rejoining enzymes"/>
    <property type="match status" value="1"/>
</dbReference>
<evidence type="ECO:0000256" key="4">
    <source>
        <dbReference type="ARBA" id="ARBA00023172"/>
    </source>
</evidence>
<keyword evidence="3 5" id="KW-0238">DNA-binding</keyword>
<gene>
    <name evidence="7" type="ORF">ACHMWK_08830</name>
</gene>
<dbReference type="Gene3D" id="1.10.443.10">
    <property type="entry name" value="Intergrase catalytic core"/>
    <property type="match status" value="1"/>
</dbReference>
<dbReference type="EMBL" id="JBINXB010000008">
    <property type="protein sequence ID" value="MFH6566071.1"/>
    <property type="molecule type" value="Genomic_DNA"/>
</dbReference>
<proteinExistence type="inferred from homology"/>
<dbReference type="PANTHER" id="PTHR30349">
    <property type="entry name" value="PHAGE INTEGRASE-RELATED"/>
    <property type="match status" value="1"/>
</dbReference>
<keyword evidence="4" id="KW-0233">DNA recombination</keyword>
<dbReference type="InterPro" id="IPR011010">
    <property type="entry name" value="DNA_brk_join_enz"/>
</dbReference>
<reference evidence="7 8" key="1">
    <citation type="submission" date="2024-10" db="EMBL/GenBank/DDBJ databases">
        <title>Aeromonas and Pseudomonas from the Cagarras Archipelago, Rio de Janeiro, Brazil.</title>
        <authorList>
            <person name="Canellas A.L.B."/>
            <person name="Laport M.S."/>
        </authorList>
    </citation>
    <scope>NUCLEOTIDE SEQUENCE [LARGE SCALE GENOMIC DNA]</scope>
    <source>
        <strain evidence="7 8">CPF-4</strain>
    </source>
</reference>
<evidence type="ECO:0000256" key="1">
    <source>
        <dbReference type="ARBA" id="ARBA00008857"/>
    </source>
</evidence>
<comment type="similarity">
    <text evidence="1">Belongs to the 'phage' integrase family.</text>
</comment>
<evidence type="ECO:0000256" key="5">
    <source>
        <dbReference type="PROSITE-ProRule" id="PRU01248"/>
    </source>
</evidence>
<dbReference type="PROSITE" id="PS51900">
    <property type="entry name" value="CB"/>
    <property type="match status" value="1"/>
</dbReference>
<feature type="domain" description="Core-binding (CB)" evidence="6">
    <location>
        <begin position="44"/>
        <end position="140"/>
    </location>
</feature>
<dbReference type="RefSeq" id="WP_395246944.1">
    <property type="nucleotide sequence ID" value="NZ_JBINXA010000008.1"/>
</dbReference>
<evidence type="ECO:0000313" key="7">
    <source>
        <dbReference type="EMBL" id="MFH6566071.1"/>
    </source>
</evidence>
<evidence type="ECO:0000256" key="3">
    <source>
        <dbReference type="ARBA" id="ARBA00023125"/>
    </source>
</evidence>
<dbReference type="PANTHER" id="PTHR30349:SF41">
    <property type="entry name" value="INTEGRASE_RECOMBINASE PROTEIN MJ0367-RELATED"/>
    <property type="match status" value="1"/>
</dbReference>
<dbReference type="CDD" id="cd00397">
    <property type="entry name" value="DNA_BRE_C"/>
    <property type="match status" value="1"/>
</dbReference>
<dbReference type="Gene3D" id="1.10.150.130">
    <property type="match status" value="1"/>
</dbReference>
<dbReference type="InterPro" id="IPR044068">
    <property type="entry name" value="CB"/>
</dbReference>
<dbReference type="InterPro" id="IPR013762">
    <property type="entry name" value="Integrase-like_cat_sf"/>
</dbReference>
<accession>A0ABW7LWM1</accession>
<evidence type="ECO:0000313" key="8">
    <source>
        <dbReference type="Proteomes" id="UP001609821"/>
    </source>
</evidence>
<evidence type="ECO:0000259" key="6">
    <source>
        <dbReference type="PROSITE" id="PS51900"/>
    </source>
</evidence>
<evidence type="ECO:0000256" key="2">
    <source>
        <dbReference type="ARBA" id="ARBA00022908"/>
    </source>
</evidence>
<dbReference type="InterPro" id="IPR010998">
    <property type="entry name" value="Integrase_recombinase_N"/>
</dbReference>
<sequence>MTLSLMQLSVTDGQICYRLPFDHNPERKKLYVISGFPILAWSSGMFWDEANAWFSYQAQGIPISSIKLATIQNNGYGLLSFMKFLEIHDLDWDYLPIVSAERAINRYRGHLIYMRDEGVLSPSTVSARMAVILRFYRWAQHHNILGGSQFEKITCKIIRVRDQFGRMARMPLSFSNLSIPNRKRTVDVVEGGLIPLEIADRDLLLDFAATNACPELYLMLKVAFFTGLRIDSICDLKLNSLEWAYPDNNNKLYWVNVGPNVKGAPVKTKFSVNGRVLISKDLLDELKTYSKSMRRLLREGKAHGSDKHLLFINKNGRTYCRIDGISSSSINGMISKLKKKALHNHLDISDFHMHRARATFGTSVVLAGLALVPKIHISTVISFARDLLLHKDEVATMTYIKFIQNREIKAAFADEYTRELIGSFAMGNHNE</sequence>
<keyword evidence="2" id="KW-0229">DNA integration</keyword>
<name>A0ABW7LWM1_9PSED</name>